<proteinExistence type="predicted"/>
<reference evidence="3 4" key="1">
    <citation type="journal article" date="2019" name="Nat. Med.">
        <title>A library of human gut bacterial isolates paired with longitudinal multiomics data enables mechanistic microbiome research.</title>
        <authorList>
            <person name="Poyet M."/>
            <person name="Groussin M."/>
            <person name="Gibbons S.M."/>
            <person name="Avila-Pacheco J."/>
            <person name="Jiang X."/>
            <person name="Kearney S.M."/>
            <person name="Perrotta A.R."/>
            <person name="Berdy B."/>
            <person name="Zhao S."/>
            <person name="Lieberman T.D."/>
            <person name="Swanson P.K."/>
            <person name="Smith M."/>
            <person name="Roesemann S."/>
            <person name="Alexander J.E."/>
            <person name="Rich S.A."/>
            <person name="Livny J."/>
            <person name="Vlamakis H."/>
            <person name="Clish C."/>
            <person name="Bullock K."/>
            <person name="Deik A."/>
            <person name="Scott J."/>
            <person name="Pierce K.A."/>
            <person name="Xavier R.J."/>
            <person name="Alm E.J."/>
        </authorList>
    </citation>
    <scope>NUCLEOTIDE SEQUENCE [LARGE SCALE GENOMIC DNA]</scope>
    <source>
        <strain evidence="3 4">BIOML-A10</strain>
    </source>
</reference>
<evidence type="ECO:0000259" key="2">
    <source>
        <dbReference type="PROSITE" id="PS50106"/>
    </source>
</evidence>
<dbReference type="SUPFAM" id="SSF52096">
    <property type="entry name" value="ClpP/crotonase"/>
    <property type="match status" value="1"/>
</dbReference>
<dbReference type="InterPro" id="IPR041613">
    <property type="entry name" value="Pept_S41_N"/>
</dbReference>
<dbReference type="CDD" id="cd07561">
    <property type="entry name" value="Peptidase_S41_CPP_like"/>
    <property type="match status" value="1"/>
</dbReference>
<dbReference type="GO" id="GO:0006508">
    <property type="term" value="P:proteolysis"/>
    <property type="evidence" value="ECO:0007669"/>
    <property type="project" value="InterPro"/>
</dbReference>
<comment type="caution">
    <text evidence="3">The sequence shown here is derived from an EMBL/GenBank/DDBJ whole genome shotgun (WGS) entry which is preliminary data.</text>
</comment>
<dbReference type="Pfam" id="PF17820">
    <property type="entry name" value="PDZ_6"/>
    <property type="match status" value="1"/>
</dbReference>
<dbReference type="PROSITE" id="PS50106">
    <property type="entry name" value="PDZ"/>
    <property type="match status" value="1"/>
</dbReference>
<evidence type="ECO:0000313" key="4">
    <source>
        <dbReference type="Proteomes" id="UP000422221"/>
    </source>
</evidence>
<dbReference type="PROSITE" id="PS51257">
    <property type="entry name" value="PROKAR_LIPOPROTEIN"/>
    <property type="match status" value="1"/>
</dbReference>
<keyword evidence="1" id="KW-0732">Signal</keyword>
<dbReference type="InterPro" id="IPR041489">
    <property type="entry name" value="PDZ_6"/>
</dbReference>
<dbReference type="PANTHER" id="PTHR32060:SF30">
    <property type="entry name" value="CARBOXY-TERMINAL PROCESSING PROTEASE CTPA"/>
    <property type="match status" value="1"/>
</dbReference>
<dbReference type="Gene3D" id="2.30.42.10">
    <property type="match status" value="1"/>
</dbReference>
<protein>
    <recommendedName>
        <fullName evidence="2">PDZ domain-containing protein</fullName>
    </recommendedName>
</protein>
<dbReference type="Proteomes" id="UP000422221">
    <property type="component" value="Unassembled WGS sequence"/>
</dbReference>
<feature type="signal peptide" evidence="1">
    <location>
        <begin position="1"/>
        <end position="24"/>
    </location>
</feature>
<sequence length="461" mass="52058">MMKFSIYGRMCLVLGFVFSFSACKDDDDDKSDKTTNQWIESAMRSYYLWYEEIPDKKELNFNADPEDFFYSLLASEDGKTKNKTRYYYSTIKKKKSVATRSNMGEEPTLGFEFQTWIINGAGYRAVSVLYVLPGSPAEKKGLRRGDWIHKINGANVSDGNVSDLLSGKTVVLDVSDHYSDYDTHSVELVPAMVEDDPIFLTKTFQDESTGHKKVGYMVYNHFTSGPDGDKDETYNNELRQQFGAFKAEGVEEFVLDLRYNGGGLVTSAQILAELLAPESALGNTFCYLQYNDIQSKTVTYKLEGAEQNLNLPRLFVLTSNRTASASEAVINGLRPYYDVYLLGEQTEGKNVGSITLTNDKYDYELHPIVCRIFNVQDQSEYKDGFSSDWEPDEPNSDYRPIVNHVELGDKENDVLLKAAIYWIRNGVKPPVTGFTRSSGLKLMPGYCSLDRKATNGVQVPF</sequence>
<feature type="chain" id="PRO_5029829310" description="PDZ domain-containing protein" evidence="1">
    <location>
        <begin position="25"/>
        <end position="461"/>
    </location>
</feature>
<name>A0A7J4XCP7_9BACE</name>
<dbReference type="Pfam" id="PF03572">
    <property type="entry name" value="Peptidase_S41"/>
    <property type="match status" value="1"/>
</dbReference>
<dbReference type="PANTHER" id="PTHR32060">
    <property type="entry name" value="TAIL-SPECIFIC PROTEASE"/>
    <property type="match status" value="1"/>
</dbReference>
<dbReference type="GO" id="GO:0004175">
    <property type="term" value="F:endopeptidase activity"/>
    <property type="evidence" value="ECO:0007669"/>
    <property type="project" value="TreeGrafter"/>
</dbReference>
<dbReference type="GO" id="GO:0008236">
    <property type="term" value="F:serine-type peptidase activity"/>
    <property type="evidence" value="ECO:0007669"/>
    <property type="project" value="InterPro"/>
</dbReference>
<dbReference type="RefSeq" id="WP_130059898.1">
    <property type="nucleotide sequence ID" value="NZ_JADNPJ010000041.1"/>
</dbReference>
<dbReference type="Gene3D" id="3.90.226.10">
    <property type="entry name" value="2-enoyl-CoA Hydratase, Chain A, domain 1"/>
    <property type="match status" value="1"/>
</dbReference>
<organism evidence="3 4">
    <name type="scientific">Bacteroides salyersiae</name>
    <dbReference type="NCBI Taxonomy" id="291644"/>
    <lineage>
        <taxon>Bacteria</taxon>
        <taxon>Pseudomonadati</taxon>
        <taxon>Bacteroidota</taxon>
        <taxon>Bacteroidia</taxon>
        <taxon>Bacteroidales</taxon>
        <taxon>Bacteroidaceae</taxon>
        <taxon>Bacteroides</taxon>
    </lineage>
</organism>
<feature type="domain" description="PDZ" evidence="2">
    <location>
        <begin position="95"/>
        <end position="158"/>
    </location>
</feature>
<dbReference type="Gene3D" id="3.30.750.170">
    <property type="match status" value="1"/>
</dbReference>
<dbReference type="SMART" id="SM00245">
    <property type="entry name" value="TSPc"/>
    <property type="match status" value="1"/>
</dbReference>
<evidence type="ECO:0000256" key="1">
    <source>
        <dbReference type="SAM" id="SignalP"/>
    </source>
</evidence>
<dbReference type="GO" id="GO:0007165">
    <property type="term" value="P:signal transduction"/>
    <property type="evidence" value="ECO:0007669"/>
    <property type="project" value="TreeGrafter"/>
</dbReference>
<dbReference type="SMART" id="SM00228">
    <property type="entry name" value="PDZ"/>
    <property type="match status" value="1"/>
</dbReference>
<gene>
    <name evidence="3" type="ORF">F3F73_22320</name>
</gene>
<dbReference type="InterPro" id="IPR036034">
    <property type="entry name" value="PDZ_sf"/>
</dbReference>
<evidence type="ECO:0000313" key="3">
    <source>
        <dbReference type="EMBL" id="KAA3757383.1"/>
    </source>
</evidence>
<dbReference type="SUPFAM" id="SSF50156">
    <property type="entry name" value="PDZ domain-like"/>
    <property type="match status" value="1"/>
</dbReference>
<accession>A0A7J4XCP7</accession>
<dbReference type="Pfam" id="PF18294">
    <property type="entry name" value="Pept_S41_N"/>
    <property type="match status" value="1"/>
</dbReference>
<dbReference type="GO" id="GO:0030288">
    <property type="term" value="C:outer membrane-bounded periplasmic space"/>
    <property type="evidence" value="ECO:0007669"/>
    <property type="project" value="TreeGrafter"/>
</dbReference>
<dbReference type="InterPro" id="IPR001478">
    <property type="entry name" value="PDZ"/>
</dbReference>
<dbReference type="InterPro" id="IPR029045">
    <property type="entry name" value="ClpP/crotonase-like_dom_sf"/>
</dbReference>
<dbReference type="InterPro" id="IPR005151">
    <property type="entry name" value="Tail-specific_protease"/>
</dbReference>
<dbReference type="AlphaFoldDB" id="A0A7J4XCP7"/>
<dbReference type="EMBL" id="VWMK01000034">
    <property type="protein sequence ID" value="KAA3757383.1"/>
    <property type="molecule type" value="Genomic_DNA"/>
</dbReference>